<name>A0A2K8U8A3_9GAMM</name>
<evidence type="ECO:0000256" key="9">
    <source>
        <dbReference type="ARBA" id="ARBA00022989"/>
    </source>
</evidence>
<evidence type="ECO:0000256" key="12">
    <source>
        <dbReference type="RuleBase" id="RU004057"/>
    </source>
</evidence>
<sequence length="241" mass="25013">MTVNDPLPTLGLAHFLTQANPLALAVLGLLLILSVASWYQILAKTWQGLRRYRRSQAFLARLRDLPEGAPTAAALAAAAPTEPFARLALTGLRARARALPAPGQSVPEAPIVRALALGIAHEGTRLESGLTLLASVAATAPFIGLFGTVGGIYQALLGLGQPGHGSLEQVAGPVGEALIMTGLGLAVAIPAVLAYNAFNRANRVLIDRLEGFAQDLLSVLVTDRRDGEAPATLADSGEARP</sequence>
<dbReference type="PANTHER" id="PTHR30625:SF14">
    <property type="entry name" value="BIOPOLYMER TRANSPORT PROTEIN EXBB"/>
    <property type="match status" value="1"/>
</dbReference>
<feature type="domain" description="MotA/TolQ/ExbB proton channel" evidence="14">
    <location>
        <begin position="98"/>
        <end position="210"/>
    </location>
</feature>
<evidence type="ECO:0000256" key="8">
    <source>
        <dbReference type="ARBA" id="ARBA00022927"/>
    </source>
</evidence>
<dbReference type="GO" id="GO:0005886">
    <property type="term" value="C:plasma membrane"/>
    <property type="evidence" value="ECO:0007669"/>
    <property type="project" value="UniProtKB-SubCell"/>
</dbReference>
<dbReference type="GO" id="GO:0017038">
    <property type="term" value="P:protein import"/>
    <property type="evidence" value="ECO:0007669"/>
    <property type="project" value="TreeGrafter"/>
</dbReference>
<feature type="transmembrane region" description="Helical" evidence="13">
    <location>
        <begin position="130"/>
        <end position="157"/>
    </location>
</feature>
<dbReference type="OrthoDB" id="9805133at2"/>
<dbReference type="InterPro" id="IPR002898">
    <property type="entry name" value="MotA_ExbB_proton_chnl"/>
</dbReference>
<keyword evidence="16" id="KW-1185">Reference proteome</keyword>
<accession>A0A2K8U8A3</accession>
<comment type="similarity">
    <text evidence="12">Belongs to the exbB/tolQ family.</text>
</comment>
<keyword evidence="9 13" id="KW-1133">Transmembrane helix</keyword>
<evidence type="ECO:0000313" key="16">
    <source>
        <dbReference type="Proteomes" id="UP000232638"/>
    </source>
</evidence>
<evidence type="ECO:0000256" key="6">
    <source>
        <dbReference type="ARBA" id="ARBA00022519"/>
    </source>
</evidence>
<evidence type="ECO:0000256" key="10">
    <source>
        <dbReference type="ARBA" id="ARBA00023136"/>
    </source>
</evidence>
<evidence type="ECO:0000313" key="15">
    <source>
        <dbReference type="EMBL" id="AUB81775.1"/>
    </source>
</evidence>
<gene>
    <name evidence="15" type="ORF">THSYN_12920</name>
</gene>
<keyword evidence="5" id="KW-1003">Cell membrane</keyword>
<comment type="subcellular location">
    <subcellularLocation>
        <location evidence="1">Cell inner membrane</location>
        <topology evidence="1">Multi-pass membrane protein</topology>
    </subcellularLocation>
    <subcellularLocation>
        <location evidence="12">Membrane</location>
        <topology evidence="12">Multi-pass membrane protein</topology>
    </subcellularLocation>
</comment>
<evidence type="ECO:0000256" key="4">
    <source>
        <dbReference type="ARBA" id="ARBA00022448"/>
    </source>
</evidence>
<keyword evidence="8 12" id="KW-0653">Protein transport</keyword>
<dbReference type="EMBL" id="CP020370">
    <property type="protein sequence ID" value="AUB81775.1"/>
    <property type="molecule type" value="Genomic_DNA"/>
</dbReference>
<evidence type="ECO:0000256" key="2">
    <source>
        <dbReference type="ARBA" id="ARBA00011471"/>
    </source>
</evidence>
<feature type="transmembrane region" description="Helical" evidence="13">
    <location>
        <begin position="177"/>
        <end position="198"/>
    </location>
</feature>
<evidence type="ECO:0000256" key="11">
    <source>
        <dbReference type="ARBA" id="ARBA00024816"/>
    </source>
</evidence>
<evidence type="ECO:0000256" key="13">
    <source>
        <dbReference type="SAM" id="Phobius"/>
    </source>
</evidence>
<evidence type="ECO:0000256" key="5">
    <source>
        <dbReference type="ARBA" id="ARBA00022475"/>
    </source>
</evidence>
<evidence type="ECO:0000256" key="7">
    <source>
        <dbReference type="ARBA" id="ARBA00022692"/>
    </source>
</evidence>
<evidence type="ECO:0000259" key="14">
    <source>
        <dbReference type="Pfam" id="PF01618"/>
    </source>
</evidence>
<protein>
    <recommendedName>
        <fullName evidence="3">Biopolymer transport protein ExbB</fullName>
    </recommendedName>
</protein>
<keyword evidence="10 13" id="KW-0472">Membrane</keyword>
<feature type="transmembrane region" description="Helical" evidence="13">
    <location>
        <begin position="22"/>
        <end position="43"/>
    </location>
</feature>
<dbReference type="KEGG" id="tsy:THSYN_12920"/>
<keyword evidence="4 12" id="KW-0813">Transport</keyword>
<keyword evidence="6" id="KW-0997">Cell inner membrane</keyword>
<dbReference type="AlphaFoldDB" id="A0A2K8U8A3"/>
<organism evidence="15 16">
    <name type="scientific">Candidatus Thiodictyon syntrophicum</name>
    <dbReference type="NCBI Taxonomy" id="1166950"/>
    <lineage>
        <taxon>Bacteria</taxon>
        <taxon>Pseudomonadati</taxon>
        <taxon>Pseudomonadota</taxon>
        <taxon>Gammaproteobacteria</taxon>
        <taxon>Chromatiales</taxon>
        <taxon>Chromatiaceae</taxon>
        <taxon>Thiodictyon</taxon>
    </lineage>
</organism>
<dbReference type="Proteomes" id="UP000232638">
    <property type="component" value="Chromosome"/>
</dbReference>
<dbReference type="InterPro" id="IPR050790">
    <property type="entry name" value="ExbB/TolQ_transport"/>
</dbReference>
<comment type="function">
    <text evidence="11">Involved in the TonB-dependent energy-dependent transport of various receptor-bound substrates. Protects ExbD from proteolytic degradation and functionally stabilizes TonB.</text>
</comment>
<dbReference type="PANTHER" id="PTHR30625">
    <property type="entry name" value="PROTEIN TOLQ"/>
    <property type="match status" value="1"/>
</dbReference>
<keyword evidence="7 13" id="KW-0812">Transmembrane</keyword>
<dbReference type="Pfam" id="PF01618">
    <property type="entry name" value="MotA_ExbB"/>
    <property type="match status" value="1"/>
</dbReference>
<reference evidence="15 16" key="1">
    <citation type="submission" date="2017-03" db="EMBL/GenBank/DDBJ databases">
        <title>Complete genome sequence of Candidatus 'Thiodictyon syntrophicum' sp. nov. strain Cad16T, a photolithoautotroph purple sulfur bacterium isolated from an alpine meromictic lake.</title>
        <authorList>
            <person name="Luedin S.M."/>
            <person name="Pothier J.F."/>
            <person name="Danza F."/>
            <person name="Storelli N."/>
            <person name="Wittwer M."/>
            <person name="Tonolla M."/>
        </authorList>
    </citation>
    <scope>NUCLEOTIDE SEQUENCE [LARGE SCALE GENOMIC DNA]</scope>
    <source>
        <strain evidence="15 16">Cad16T</strain>
    </source>
</reference>
<evidence type="ECO:0000256" key="3">
    <source>
        <dbReference type="ARBA" id="ARBA00022093"/>
    </source>
</evidence>
<comment type="subunit">
    <text evidence="2">The accessory proteins ExbB and ExbD seem to form a complex with TonB.</text>
</comment>
<proteinExistence type="inferred from homology"/>
<evidence type="ECO:0000256" key="1">
    <source>
        <dbReference type="ARBA" id="ARBA00004429"/>
    </source>
</evidence>